<evidence type="ECO:0008006" key="4">
    <source>
        <dbReference type="Google" id="ProtNLM"/>
    </source>
</evidence>
<feature type="signal peptide" evidence="1">
    <location>
        <begin position="1"/>
        <end position="22"/>
    </location>
</feature>
<sequence length="140" mass="16131">MKVKFIIVCYVTLISLCSGSFATKSYKDCTSLLKESFGVCFRSAWYQTFGHHHAPNDFETLVKKCRSNEKCKYLAKNCIMKELVKPRFKGCPAAQAYLKSIDPYLIGDRKRILVSLSIYIKNMNTRLQNSIETRKNIDNI</sequence>
<feature type="chain" id="PRO_5041665030" description="CPG4 domain-containing protein" evidence="1">
    <location>
        <begin position="23"/>
        <end position="140"/>
    </location>
</feature>
<keyword evidence="1" id="KW-0732">Signal</keyword>
<dbReference type="WBParaSite" id="TREG1_51510.1">
    <property type="protein sequence ID" value="TREG1_51510.1"/>
    <property type="gene ID" value="TREG1_51510"/>
</dbReference>
<dbReference type="Proteomes" id="UP000050795">
    <property type="component" value="Unassembled WGS sequence"/>
</dbReference>
<evidence type="ECO:0000313" key="3">
    <source>
        <dbReference type="WBParaSite" id="TREG1_51510.1"/>
    </source>
</evidence>
<evidence type="ECO:0000256" key="1">
    <source>
        <dbReference type="SAM" id="SignalP"/>
    </source>
</evidence>
<keyword evidence="2" id="KW-1185">Reference proteome</keyword>
<name>A0AA85JR22_TRIRE</name>
<dbReference type="AlphaFoldDB" id="A0AA85JR22"/>
<reference evidence="3" key="2">
    <citation type="submission" date="2023-11" db="UniProtKB">
        <authorList>
            <consortium name="WormBaseParasite"/>
        </authorList>
    </citation>
    <scope>IDENTIFICATION</scope>
</reference>
<reference evidence="2" key="1">
    <citation type="submission" date="2022-06" db="EMBL/GenBank/DDBJ databases">
        <authorList>
            <person name="Berger JAMES D."/>
            <person name="Berger JAMES D."/>
        </authorList>
    </citation>
    <scope>NUCLEOTIDE SEQUENCE [LARGE SCALE GENOMIC DNA]</scope>
</reference>
<protein>
    <recommendedName>
        <fullName evidence="4">CPG4 domain-containing protein</fullName>
    </recommendedName>
</protein>
<proteinExistence type="predicted"/>
<evidence type="ECO:0000313" key="2">
    <source>
        <dbReference type="Proteomes" id="UP000050795"/>
    </source>
</evidence>
<organism evidence="2 3">
    <name type="scientific">Trichobilharzia regenti</name>
    <name type="common">Nasal bird schistosome</name>
    <dbReference type="NCBI Taxonomy" id="157069"/>
    <lineage>
        <taxon>Eukaryota</taxon>
        <taxon>Metazoa</taxon>
        <taxon>Spiralia</taxon>
        <taxon>Lophotrochozoa</taxon>
        <taxon>Platyhelminthes</taxon>
        <taxon>Trematoda</taxon>
        <taxon>Digenea</taxon>
        <taxon>Strigeidida</taxon>
        <taxon>Schistosomatoidea</taxon>
        <taxon>Schistosomatidae</taxon>
        <taxon>Trichobilharzia</taxon>
    </lineage>
</organism>
<accession>A0AA85JR22</accession>